<dbReference type="PANTHER" id="PTHR30614">
    <property type="entry name" value="MEMBRANE COMPONENT OF AMINO ACID ABC TRANSPORTER"/>
    <property type="match status" value="1"/>
</dbReference>
<dbReference type="RefSeq" id="WP_055115136.1">
    <property type="nucleotide sequence ID" value="NZ_CXWA01000002.1"/>
</dbReference>
<accession>A0A0M7AC40</accession>
<dbReference type="GO" id="GO:0022857">
    <property type="term" value="F:transmembrane transporter activity"/>
    <property type="evidence" value="ECO:0007669"/>
    <property type="project" value="InterPro"/>
</dbReference>
<evidence type="ECO:0000256" key="3">
    <source>
        <dbReference type="ARBA" id="ARBA00010072"/>
    </source>
</evidence>
<dbReference type="AlphaFoldDB" id="A0A0M7AC40"/>
<keyword evidence="9 10" id="KW-0472">Membrane</keyword>
<dbReference type="OrthoDB" id="9787841at2"/>
<evidence type="ECO:0000313" key="13">
    <source>
        <dbReference type="Proteomes" id="UP000049983"/>
    </source>
</evidence>
<organism evidence="12 13">
    <name type="scientific">Roseibium album</name>
    <dbReference type="NCBI Taxonomy" id="311410"/>
    <lineage>
        <taxon>Bacteria</taxon>
        <taxon>Pseudomonadati</taxon>
        <taxon>Pseudomonadota</taxon>
        <taxon>Alphaproteobacteria</taxon>
        <taxon>Hyphomicrobiales</taxon>
        <taxon>Stappiaceae</taxon>
        <taxon>Roseibium</taxon>
    </lineage>
</organism>
<name>A0A0M7AC40_9HYPH</name>
<keyword evidence="7" id="KW-0029">Amino-acid transport</keyword>
<reference evidence="13" key="1">
    <citation type="submission" date="2015-07" db="EMBL/GenBank/DDBJ databases">
        <authorList>
            <person name="Rodrigo-Torres Lidia"/>
            <person name="Arahal R.David."/>
        </authorList>
    </citation>
    <scope>NUCLEOTIDE SEQUENCE [LARGE SCALE GENOMIC DNA]</scope>
    <source>
        <strain evidence="13">CECT 5096</strain>
    </source>
</reference>
<evidence type="ECO:0000256" key="6">
    <source>
        <dbReference type="ARBA" id="ARBA00022692"/>
    </source>
</evidence>
<keyword evidence="6 10" id="KW-0812">Transmembrane</keyword>
<dbReference type="InterPro" id="IPR000515">
    <property type="entry name" value="MetI-like"/>
</dbReference>
<evidence type="ECO:0000256" key="4">
    <source>
        <dbReference type="ARBA" id="ARBA00022448"/>
    </source>
</evidence>
<evidence type="ECO:0000313" key="12">
    <source>
        <dbReference type="EMBL" id="CTQ66856.1"/>
    </source>
</evidence>
<evidence type="ECO:0000256" key="5">
    <source>
        <dbReference type="ARBA" id="ARBA00022475"/>
    </source>
</evidence>
<dbReference type="CDD" id="cd06261">
    <property type="entry name" value="TM_PBP2"/>
    <property type="match status" value="1"/>
</dbReference>
<evidence type="ECO:0000256" key="7">
    <source>
        <dbReference type="ARBA" id="ARBA00022970"/>
    </source>
</evidence>
<dbReference type="GO" id="GO:0043190">
    <property type="term" value="C:ATP-binding cassette (ABC) transporter complex"/>
    <property type="evidence" value="ECO:0007669"/>
    <property type="project" value="InterPro"/>
</dbReference>
<comment type="subcellular location">
    <subcellularLocation>
        <location evidence="2">Cell inner membrane</location>
        <topology evidence="2">Multi-pass membrane protein</topology>
    </subcellularLocation>
    <subcellularLocation>
        <location evidence="10">Cell membrane</location>
        <topology evidence="10">Multi-pass membrane protein</topology>
    </subcellularLocation>
</comment>
<keyword evidence="13" id="KW-1185">Reference proteome</keyword>
<comment type="function">
    <text evidence="1">Part of the binding-protein-dependent transport system for glutamine; probably responsible for the translocation of the substrate across the membrane.</text>
</comment>
<feature type="transmembrane region" description="Helical" evidence="10">
    <location>
        <begin position="83"/>
        <end position="104"/>
    </location>
</feature>
<dbReference type="PROSITE" id="PS50928">
    <property type="entry name" value="ABC_TM1"/>
    <property type="match status" value="1"/>
</dbReference>
<keyword evidence="5" id="KW-1003">Cell membrane</keyword>
<evidence type="ECO:0000259" key="11">
    <source>
        <dbReference type="PROSITE" id="PS50928"/>
    </source>
</evidence>
<evidence type="ECO:0000256" key="2">
    <source>
        <dbReference type="ARBA" id="ARBA00004429"/>
    </source>
</evidence>
<feature type="transmembrane region" description="Helical" evidence="10">
    <location>
        <begin position="20"/>
        <end position="43"/>
    </location>
</feature>
<dbReference type="Gene3D" id="1.10.3720.10">
    <property type="entry name" value="MetI-like"/>
    <property type="match status" value="1"/>
</dbReference>
<dbReference type="NCBIfam" id="TIGR01726">
    <property type="entry name" value="HEQRo_perm_3TM"/>
    <property type="match status" value="1"/>
</dbReference>
<keyword evidence="8 10" id="KW-1133">Transmembrane helix</keyword>
<evidence type="ECO:0000256" key="10">
    <source>
        <dbReference type="RuleBase" id="RU363032"/>
    </source>
</evidence>
<dbReference type="InterPro" id="IPR010065">
    <property type="entry name" value="AA_ABC_transptr_permease_3TM"/>
</dbReference>
<dbReference type="GO" id="GO:0006865">
    <property type="term" value="P:amino acid transport"/>
    <property type="evidence" value="ECO:0007669"/>
    <property type="project" value="UniProtKB-KW"/>
</dbReference>
<comment type="similarity">
    <text evidence="3">Belongs to the binding-protein-dependent transport system permease family. HisMQ subfamily.</text>
</comment>
<dbReference type="Proteomes" id="UP000049983">
    <property type="component" value="Unassembled WGS sequence"/>
</dbReference>
<dbReference type="InterPro" id="IPR035906">
    <property type="entry name" value="MetI-like_sf"/>
</dbReference>
<evidence type="ECO:0000256" key="1">
    <source>
        <dbReference type="ARBA" id="ARBA00003159"/>
    </source>
</evidence>
<dbReference type="PANTHER" id="PTHR30614:SF20">
    <property type="entry name" value="GLUTAMINE TRANSPORT SYSTEM PERMEASE PROTEIN GLNP"/>
    <property type="match status" value="1"/>
</dbReference>
<protein>
    <submittedName>
        <fullName evidence="12">Putative glutamine ABC transporter permease protein GlnM</fullName>
    </submittedName>
</protein>
<dbReference type="STRING" id="311410.LA5095_02394"/>
<feature type="transmembrane region" description="Helical" evidence="10">
    <location>
        <begin position="55"/>
        <end position="77"/>
    </location>
</feature>
<evidence type="ECO:0000256" key="8">
    <source>
        <dbReference type="ARBA" id="ARBA00022989"/>
    </source>
</evidence>
<sequence>MTFDYSAIWDNRDILFEGLMNTLLISGISIPVGILIGVFVCLLRISRSRLLRWPAIVFIELMRNIPLLIIIFMVFYALPFYGIRLSGLTTGLICLSVYGGAYFAEVFRGGVEAISQGQFDAAKALGLKYGFYMRRVIFPQIYQYVFPPGTNIALTMIKETSLLSMITVAELTYAASDINGRTFTPVETFATIAVIYWMLSTLFLKLTQMVQVRIDVETAKPAAALR</sequence>
<evidence type="ECO:0000256" key="9">
    <source>
        <dbReference type="ARBA" id="ARBA00023136"/>
    </source>
</evidence>
<keyword evidence="4 10" id="KW-0813">Transport</keyword>
<dbReference type="SUPFAM" id="SSF161098">
    <property type="entry name" value="MetI-like"/>
    <property type="match status" value="1"/>
</dbReference>
<dbReference type="GeneID" id="97668676"/>
<dbReference type="InterPro" id="IPR043429">
    <property type="entry name" value="ArtM/GltK/GlnP/TcyL/YhdX-like"/>
</dbReference>
<dbReference type="EMBL" id="CXWC01000002">
    <property type="protein sequence ID" value="CTQ66856.1"/>
    <property type="molecule type" value="Genomic_DNA"/>
</dbReference>
<gene>
    <name evidence="12" type="primary">glnM_1</name>
    <name evidence="12" type="ORF">LA5096_01250</name>
</gene>
<proteinExistence type="inferred from homology"/>
<feature type="domain" description="ABC transmembrane type-1" evidence="11">
    <location>
        <begin position="19"/>
        <end position="207"/>
    </location>
</feature>
<dbReference type="Pfam" id="PF00528">
    <property type="entry name" value="BPD_transp_1"/>
    <property type="match status" value="1"/>
</dbReference>